<accession>A0A6M3KN14</accession>
<dbReference type="AlphaFoldDB" id="A0A6M3KN14"/>
<dbReference type="EMBL" id="MT142501">
    <property type="protein sequence ID" value="QJA83011.1"/>
    <property type="molecule type" value="Genomic_DNA"/>
</dbReference>
<organism evidence="1">
    <name type="scientific">viral metagenome</name>
    <dbReference type="NCBI Taxonomy" id="1070528"/>
    <lineage>
        <taxon>unclassified sequences</taxon>
        <taxon>metagenomes</taxon>
        <taxon>organismal metagenomes</taxon>
    </lineage>
</organism>
<proteinExistence type="predicted"/>
<sequence>MGSSRVPEVLEMVGYAAYEAPDAIDAAAGGGIVSDVSLSTLSAGAMTVAAQPDYPRVLRAFLTDANASITSGTITIVGLDASGEAITDVLAITAAGVKDGVKAFAKVTSVTWALVTGTVTTTDDKIAIGQGKALGLPMVAGGIKPVLIKANFTNADDLASISQTYKTITIAGTLDATNSVEVWYRYQYLLKGHDLNA</sequence>
<evidence type="ECO:0000313" key="1">
    <source>
        <dbReference type="EMBL" id="QJA83011.1"/>
    </source>
</evidence>
<gene>
    <name evidence="1" type="ORF">MM415A00328_0029</name>
</gene>
<name>A0A6M3KN14_9ZZZZ</name>
<reference evidence="1" key="1">
    <citation type="submission" date="2020-03" db="EMBL/GenBank/DDBJ databases">
        <title>The deep terrestrial virosphere.</title>
        <authorList>
            <person name="Holmfeldt K."/>
            <person name="Nilsson E."/>
            <person name="Simone D."/>
            <person name="Lopez-Fernandez M."/>
            <person name="Wu X."/>
            <person name="de Brujin I."/>
            <person name="Lundin D."/>
            <person name="Andersson A."/>
            <person name="Bertilsson S."/>
            <person name="Dopson M."/>
        </authorList>
    </citation>
    <scope>NUCLEOTIDE SEQUENCE</scope>
    <source>
        <strain evidence="1">MM415A00328</strain>
    </source>
</reference>
<protein>
    <submittedName>
        <fullName evidence="1">Uncharacterized protein</fullName>
    </submittedName>
</protein>